<comment type="cofactor">
    <cofactor evidence="1">
        <name>NAD(+)</name>
        <dbReference type="ChEBI" id="CHEBI:57540"/>
    </cofactor>
</comment>
<keyword evidence="23" id="KW-1185">Reference proteome</keyword>
<comment type="cofactor">
    <cofactor evidence="3">
        <name>FAD</name>
        <dbReference type="ChEBI" id="CHEBI:57692"/>
    </cofactor>
</comment>
<comment type="subcellular location">
    <subcellularLocation>
        <location evidence="4">Endoplasmic reticulum membrane</location>
        <topology evidence="4">Peripheral membrane protein</topology>
    </subcellularLocation>
</comment>
<keyword evidence="16 21" id="KW-0472">Membrane</keyword>
<feature type="transmembrane region" description="Helical" evidence="21">
    <location>
        <begin position="16"/>
        <end position="33"/>
    </location>
</feature>
<comment type="similarity">
    <text evidence="5">Belongs to the flavin monoamine oxidase family. FIG1 subfamily.</text>
</comment>
<accession>A0ABQ7T0G4</accession>
<evidence type="ECO:0000256" key="15">
    <source>
        <dbReference type="ARBA" id="ARBA00023098"/>
    </source>
</evidence>
<keyword evidence="10" id="KW-0256">Endoplasmic reticulum</keyword>
<evidence type="ECO:0000256" key="5">
    <source>
        <dbReference type="ARBA" id="ARBA00005465"/>
    </source>
</evidence>
<evidence type="ECO:0000256" key="20">
    <source>
        <dbReference type="ARBA" id="ARBA00048815"/>
    </source>
</evidence>
<dbReference type="EC" id="1.3.99.23" evidence="18"/>
<keyword evidence="14" id="KW-0520">NAD</keyword>
<evidence type="ECO:0000256" key="13">
    <source>
        <dbReference type="ARBA" id="ARBA00023002"/>
    </source>
</evidence>
<dbReference type="InterPro" id="IPR052206">
    <property type="entry name" value="Retinol_saturase"/>
</dbReference>
<evidence type="ECO:0000256" key="16">
    <source>
        <dbReference type="ARBA" id="ARBA00023136"/>
    </source>
</evidence>
<evidence type="ECO:0000256" key="14">
    <source>
        <dbReference type="ARBA" id="ARBA00023027"/>
    </source>
</evidence>
<comment type="similarity">
    <text evidence="6">Belongs to the carotenoid/retinoid oxidoreductase family. CrtISO subfamily.</text>
</comment>
<keyword evidence="15" id="KW-0443">Lipid metabolism</keyword>
<keyword evidence="8" id="KW-0285">Flavoprotein</keyword>
<evidence type="ECO:0000256" key="17">
    <source>
        <dbReference type="ARBA" id="ARBA00023180"/>
    </source>
</evidence>
<evidence type="ECO:0000256" key="19">
    <source>
        <dbReference type="ARBA" id="ARBA00041141"/>
    </source>
</evidence>
<keyword evidence="11" id="KW-0274">FAD</keyword>
<dbReference type="Gene3D" id="3.50.50.60">
    <property type="entry name" value="FAD/NAD(P)-binding domain"/>
    <property type="match status" value="2"/>
</dbReference>
<evidence type="ECO:0000256" key="4">
    <source>
        <dbReference type="ARBA" id="ARBA00004406"/>
    </source>
</evidence>
<evidence type="ECO:0000313" key="22">
    <source>
        <dbReference type="EMBL" id="KAH0623217.1"/>
    </source>
</evidence>
<feature type="transmembrane region" description="Helical" evidence="21">
    <location>
        <begin position="151"/>
        <end position="177"/>
    </location>
</feature>
<evidence type="ECO:0000256" key="8">
    <source>
        <dbReference type="ARBA" id="ARBA00022630"/>
    </source>
</evidence>
<comment type="caution">
    <text evidence="22">The sequence shown here is derived from an EMBL/GenBank/DDBJ whole genome shotgun (WGS) entry which is preliminary data.</text>
</comment>
<dbReference type="EMBL" id="JAIPUX010003283">
    <property type="protein sequence ID" value="KAH0623217.1"/>
    <property type="molecule type" value="Genomic_DNA"/>
</dbReference>
<evidence type="ECO:0000256" key="21">
    <source>
        <dbReference type="SAM" id="Phobius"/>
    </source>
</evidence>
<keyword evidence="9" id="KW-0732">Signal</keyword>
<dbReference type="PANTHER" id="PTHR46091:SF1">
    <property type="entry name" value="ALL-TRANS-RETINOL 13,14-REDUCTASE"/>
    <property type="match status" value="1"/>
</dbReference>
<sequence length="527" mass="58700">MHSCFSKDKVPDHLDAIVIGSGYGGLALAVILSKAGKRVLVLEQHGKAGGCCHTFNEKGFEFDVGIHYVGQMQEGSILRMMIDQLTDGQLQWAKMDSPFDTLILGDPDGGKRYYMHSGEKKYIQELKKQFPGEEAAIDGFMRLVKKVAKGCALMAILKMLPIPLVMFLHWSGFLALISPFFRMLSKNVSSVVAEFTANADLRAVFSYVFPTYGAWYPQGGSSEIVFQSILIIERAGGTVLTKAPVQSILVNSEGKACGVNVKKGQDTVNIYAPVVISDAGIFNTYEKLLPKELRVLPEIQNQLSMMDHGISGFCVFIGLNGSKEELGLEAKNYYIYQHNDLNEAFISYLNCTRETAPKNIPLLYIGSSSARDPLWEKRHPGKSTLIILAVAKYEWFEEWKEEKVTKRGLAYESVKNSFVDSIMEIVFKVYPHIKNKIDHISAGTPVTNCHYIASPHGEMYGAEHSISRLQVEVTTTIRPQTPVPNLYLTGALHGALVCASAVLQRNIYVDLVWLRRKMKATNNKKKN</sequence>
<keyword evidence="12" id="KW-0521">NADP</keyword>
<gene>
    <name evidence="22" type="ORF">JD844_031283</name>
</gene>
<reference evidence="22 23" key="1">
    <citation type="journal article" date="2022" name="Gigascience">
        <title>A chromosome-level genome assembly and annotation of the desert horned lizard, Phrynosoma platyrhinos, provides insight into chromosomal rearrangements among reptiles.</title>
        <authorList>
            <person name="Koochekian N."/>
            <person name="Ascanio A."/>
            <person name="Farleigh K."/>
            <person name="Card D.C."/>
            <person name="Schield D.R."/>
            <person name="Castoe T.A."/>
            <person name="Jezkova T."/>
        </authorList>
    </citation>
    <scope>NUCLEOTIDE SEQUENCE [LARGE SCALE GENOMIC DNA]</scope>
    <source>
        <strain evidence="22">NK-2021</strain>
    </source>
</reference>
<protein>
    <recommendedName>
        <fullName evidence="19">All-trans-retinol 13,14-reductase</fullName>
        <ecNumber evidence="18">1.3.99.23</ecNumber>
        <ecNumber evidence="7">1.4.3.2</ecNumber>
    </recommendedName>
</protein>
<evidence type="ECO:0000256" key="7">
    <source>
        <dbReference type="ARBA" id="ARBA00012806"/>
    </source>
</evidence>
<dbReference type="SUPFAM" id="SSF51905">
    <property type="entry name" value="FAD/NAD(P)-binding domain"/>
    <property type="match status" value="1"/>
</dbReference>
<dbReference type="PANTHER" id="PTHR46091">
    <property type="entry name" value="BLR7054 PROTEIN"/>
    <property type="match status" value="1"/>
</dbReference>
<evidence type="ECO:0000256" key="1">
    <source>
        <dbReference type="ARBA" id="ARBA00001911"/>
    </source>
</evidence>
<keyword evidence="21" id="KW-1133">Transmembrane helix</keyword>
<evidence type="ECO:0000256" key="18">
    <source>
        <dbReference type="ARBA" id="ARBA00038979"/>
    </source>
</evidence>
<evidence type="ECO:0000313" key="23">
    <source>
        <dbReference type="Proteomes" id="UP000826234"/>
    </source>
</evidence>
<evidence type="ECO:0000256" key="11">
    <source>
        <dbReference type="ARBA" id="ARBA00022827"/>
    </source>
</evidence>
<evidence type="ECO:0000256" key="2">
    <source>
        <dbReference type="ARBA" id="ARBA00001937"/>
    </source>
</evidence>
<comment type="catalytic activity">
    <reaction evidence="20">
        <text>all-trans-13,14-dihydroretinol + A = all-trans-retinol + AH2</text>
        <dbReference type="Rhea" id="RHEA:19193"/>
        <dbReference type="ChEBI" id="CHEBI:13193"/>
        <dbReference type="ChEBI" id="CHEBI:17336"/>
        <dbReference type="ChEBI" id="CHEBI:17499"/>
        <dbReference type="ChEBI" id="CHEBI:52075"/>
        <dbReference type="EC" id="1.3.99.23"/>
    </reaction>
</comment>
<keyword evidence="21" id="KW-0812">Transmembrane</keyword>
<organism evidence="22 23">
    <name type="scientific">Phrynosoma platyrhinos</name>
    <name type="common">Desert horned lizard</name>
    <dbReference type="NCBI Taxonomy" id="52577"/>
    <lineage>
        <taxon>Eukaryota</taxon>
        <taxon>Metazoa</taxon>
        <taxon>Chordata</taxon>
        <taxon>Craniata</taxon>
        <taxon>Vertebrata</taxon>
        <taxon>Euteleostomi</taxon>
        <taxon>Lepidosauria</taxon>
        <taxon>Squamata</taxon>
        <taxon>Bifurcata</taxon>
        <taxon>Unidentata</taxon>
        <taxon>Episquamata</taxon>
        <taxon>Toxicofera</taxon>
        <taxon>Iguania</taxon>
        <taxon>Phrynosomatidae</taxon>
        <taxon>Phrynosomatinae</taxon>
        <taxon>Phrynosoma</taxon>
    </lineage>
</organism>
<dbReference type="Proteomes" id="UP000826234">
    <property type="component" value="Unassembled WGS sequence"/>
</dbReference>
<comment type="cofactor">
    <cofactor evidence="2">
        <name>NADP(+)</name>
        <dbReference type="ChEBI" id="CHEBI:58349"/>
    </cofactor>
</comment>
<dbReference type="InterPro" id="IPR036188">
    <property type="entry name" value="FAD/NAD-bd_sf"/>
</dbReference>
<keyword evidence="17" id="KW-0325">Glycoprotein</keyword>
<evidence type="ECO:0000256" key="9">
    <source>
        <dbReference type="ARBA" id="ARBA00022729"/>
    </source>
</evidence>
<proteinExistence type="inferred from homology"/>
<keyword evidence="13" id="KW-0560">Oxidoreductase</keyword>
<evidence type="ECO:0000256" key="12">
    <source>
        <dbReference type="ARBA" id="ARBA00022857"/>
    </source>
</evidence>
<evidence type="ECO:0000256" key="10">
    <source>
        <dbReference type="ARBA" id="ARBA00022824"/>
    </source>
</evidence>
<dbReference type="Pfam" id="PF13450">
    <property type="entry name" value="NAD_binding_8"/>
    <property type="match status" value="1"/>
</dbReference>
<evidence type="ECO:0000256" key="6">
    <source>
        <dbReference type="ARBA" id="ARBA00005855"/>
    </source>
</evidence>
<evidence type="ECO:0000256" key="3">
    <source>
        <dbReference type="ARBA" id="ARBA00001974"/>
    </source>
</evidence>
<dbReference type="EC" id="1.4.3.2" evidence="7"/>
<name>A0ABQ7T0G4_PHRPL</name>